<organism evidence="11 12">
    <name type="scientific">Imshaugia aleurites</name>
    <dbReference type="NCBI Taxonomy" id="172621"/>
    <lineage>
        <taxon>Eukaryota</taxon>
        <taxon>Fungi</taxon>
        <taxon>Dikarya</taxon>
        <taxon>Ascomycota</taxon>
        <taxon>Pezizomycotina</taxon>
        <taxon>Lecanoromycetes</taxon>
        <taxon>OSLEUM clade</taxon>
        <taxon>Lecanoromycetidae</taxon>
        <taxon>Lecanorales</taxon>
        <taxon>Lecanorineae</taxon>
        <taxon>Parmeliaceae</taxon>
        <taxon>Imshaugia</taxon>
    </lineage>
</organism>
<evidence type="ECO:0000256" key="1">
    <source>
        <dbReference type="ARBA" id="ARBA00001947"/>
    </source>
</evidence>
<keyword evidence="8" id="KW-0482">Metalloprotease</keyword>
<dbReference type="OrthoDB" id="3640at2759"/>
<protein>
    <recommendedName>
        <fullName evidence="10">MPN domain-containing protein</fullName>
    </recommendedName>
</protein>
<reference evidence="11" key="1">
    <citation type="submission" date="2021-03" db="EMBL/GenBank/DDBJ databases">
        <authorList>
            <person name="Tagirdzhanova G."/>
        </authorList>
    </citation>
    <scope>NUCLEOTIDE SEQUENCE</scope>
</reference>
<dbReference type="GO" id="GO:0061578">
    <property type="term" value="F:K63-linked deubiquitinase activity"/>
    <property type="evidence" value="ECO:0007669"/>
    <property type="project" value="InterPro"/>
</dbReference>
<dbReference type="Gene3D" id="1.20.58.80">
    <property type="entry name" value="Phosphotransferase system, lactose/cellobiose-type IIA subunit"/>
    <property type="match status" value="1"/>
</dbReference>
<comment type="cofactor">
    <cofactor evidence="1">
        <name>Zn(2+)</name>
        <dbReference type="ChEBI" id="CHEBI:29105"/>
    </cofactor>
</comment>
<comment type="caution">
    <text evidence="11">The sequence shown here is derived from an EMBL/GenBank/DDBJ whole genome shotgun (WGS) entry which is preliminary data.</text>
</comment>
<dbReference type="SUPFAM" id="SSF102712">
    <property type="entry name" value="JAB1/MPN domain"/>
    <property type="match status" value="1"/>
</dbReference>
<keyword evidence="6" id="KW-0378">Hydrolase</keyword>
<dbReference type="EMBL" id="CAJPDT010000037">
    <property type="protein sequence ID" value="CAF9924750.1"/>
    <property type="molecule type" value="Genomic_DNA"/>
</dbReference>
<dbReference type="GO" id="GO:0140492">
    <property type="term" value="F:metal-dependent deubiquitinase activity"/>
    <property type="evidence" value="ECO:0007669"/>
    <property type="project" value="InterPro"/>
</dbReference>
<feature type="compositionally biased region" description="Basic and acidic residues" evidence="9">
    <location>
        <begin position="147"/>
        <end position="156"/>
    </location>
</feature>
<evidence type="ECO:0000256" key="5">
    <source>
        <dbReference type="ARBA" id="ARBA00022786"/>
    </source>
</evidence>
<feature type="domain" description="MPN" evidence="10">
    <location>
        <begin position="387"/>
        <end position="515"/>
    </location>
</feature>
<dbReference type="InterPro" id="IPR044098">
    <property type="entry name" value="STAMBP/STALP-like_MPN"/>
</dbReference>
<keyword evidence="5" id="KW-0833">Ubl conjugation pathway</keyword>
<dbReference type="GO" id="GO:0070536">
    <property type="term" value="P:protein K63-linked deubiquitination"/>
    <property type="evidence" value="ECO:0007669"/>
    <property type="project" value="InterPro"/>
</dbReference>
<feature type="region of interest" description="Disordered" evidence="9">
    <location>
        <begin position="199"/>
        <end position="235"/>
    </location>
</feature>
<dbReference type="SUPFAM" id="SSF140856">
    <property type="entry name" value="USP8 N-terminal domain-like"/>
    <property type="match status" value="1"/>
</dbReference>
<dbReference type="InterPro" id="IPR000555">
    <property type="entry name" value="JAMM/MPN+_dom"/>
</dbReference>
<feature type="compositionally biased region" description="Polar residues" evidence="9">
    <location>
        <begin position="161"/>
        <end position="178"/>
    </location>
</feature>
<evidence type="ECO:0000256" key="7">
    <source>
        <dbReference type="ARBA" id="ARBA00022833"/>
    </source>
</evidence>
<dbReference type="Proteomes" id="UP000664534">
    <property type="component" value="Unassembled WGS sequence"/>
</dbReference>
<feature type="region of interest" description="Disordered" evidence="9">
    <location>
        <begin position="138"/>
        <end position="181"/>
    </location>
</feature>
<keyword evidence="7" id="KW-0862">Zinc</keyword>
<dbReference type="InterPro" id="IPR015063">
    <property type="entry name" value="USP8_dimer"/>
</dbReference>
<feature type="region of interest" description="Disordered" evidence="9">
    <location>
        <begin position="1"/>
        <end position="24"/>
    </location>
</feature>
<feature type="region of interest" description="Disordered" evidence="9">
    <location>
        <begin position="346"/>
        <end position="368"/>
    </location>
</feature>
<dbReference type="PANTHER" id="PTHR12947:SF13">
    <property type="entry name" value="FI19924P1"/>
    <property type="match status" value="1"/>
</dbReference>
<keyword evidence="4" id="KW-0479">Metal-binding</keyword>
<dbReference type="InterPro" id="IPR037518">
    <property type="entry name" value="MPN"/>
</dbReference>
<dbReference type="FunFam" id="1.20.58.80:FF:000024">
    <property type="entry name" value="Endosome-associated ubiquitin isopeptidase (AmsH)"/>
    <property type="match status" value="1"/>
</dbReference>
<dbReference type="GO" id="GO:0006508">
    <property type="term" value="P:proteolysis"/>
    <property type="evidence" value="ECO:0007669"/>
    <property type="project" value="UniProtKB-KW"/>
</dbReference>
<dbReference type="FunFam" id="3.40.140.10:FF:000033">
    <property type="entry name" value="AMSH-like protease sst2"/>
    <property type="match status" value="1"/>
</dbReference>
<evidence type="ECO:0000313" key="11">
    <source>
        <dbReference type="EMBL" id="CAF9924750.1"/>
    </source>
</evidence>
<accession>A0A8H3FJA5</accession>
<feature type="region of interest" description="Disordered" evidence="9">
    <location>
        <begin position="258"/>
        <end position="277"/>
    </location>
</feature>
<evidence type="ECO:0000256" key="2">
    <source>
        <dbReference type="ARBA" id="ARBA00010981"/>
    </source>
</evidence>
<dbReference type="GO" id="GO:0005768">
    <property type="term" value="C:endosome"/>
    <property type="evidence" value="ECO:0007669"/>
    <property type="project" value="TreeGrafter"/>
</dbReference>
<evidence type="ECO:0000313" key="12">
    <source>
        <dbReference type="Proteomes" id="UP000664534"/>
    </source>
</evidence>
<dbReference type="Pfam" id="PF08969">
    <property type="entry name" value="USP8_dimer"/>
    <property type="match status" value="1"/>
</dbReference>
<sequence length="561" mass="62978">MVANAGPSKSMASRTTEDTGPSRSLNVEQIVKKAQNFDYNPLIPLKYWLRTAGTLLKEAEIYEHEGNDQQTYLLLFRHAQLVIRNLSTHPDAKQGRNRLALAQANKDVEHGLMKLEVLKPRINKRYERYEQLLRDRDVRRASASAREASRSREKKAPTYHQEANQRPISDPAVTSDTETLAAGDNRDLAVKLAHKEIRRRATARKATRQAGISEEVEQERRTAGEWGNWEEAFTKNDETIDQDTLSRQMQNVRLQVNGSTSAENWNGSSRPSFESQKSNYHYPVVPEHRDSGSWKPLPQPPSSLGDYSVRSTPSPSGAPELPPKNYDLDRPQNQIALPLRPEKEALPASSTFSNYDPNPAPQQDLKPSTFTFKPSAYLENGTPLRTIFLPPDLRHRFLSIALPNTSANLETCGILCGTLVSNALFISKLVIPDQESTSDTCETINESQLFDYVDGEDLMVLGWIHTHPTQTCFMSSRDLHTHGGYQVMMAESIAIVCAPSKGDWGVFRLTDPPGMKTVLNCTQTGLFHPHAESNIYTDALRPGHVYEAKGLEFDVVDLRPH</sequence>
<comment type="similarity">
    <text evidence="2">Belongs to the peptidase M67C family.</text>
</comment>
<keyword evidence="12" id="KW-1185">Reference proteome</keyword>
<dbReference type="CDD" id="cd08066">
    <property type="entry name" value="MPN_AMSH_like"/>
    <property type="match status" value="1"/>
</dbReference>
<dbReference type="GO" id="GO:0016020">
    <property type="term" value="C:membrane"/>
    <property type="evidence" value="ECO:0007669"/>
    <property type="project" value="TreeGrafter"/>
</dbReference>
<gene>
    <name evidence="11" type="ORF">IMSHALPRED_006285</name>
</gene>
<evidence type="ECO:0000256" key="4">
    <source>
        <dbReference type="ARBA" id="ARBA00022723"/>
    </source>
</evidence>
<feature type="compositionally biased region" description="Polar residues" evidence="9">
    <location>
        <begin position="10"/>
        <end position="24"/>
    </location>
</feature>
<evidence type="ECO:0000256" key="8">
    <source>
        <dbReference type="ARBA" id="ARBA00023049"/>
    </source>
</evidence>
<dbReference type="Gene3D" id="3.40.140.10">
    <property type="entry name" value="Cytidine Deaminase, domain 2"/>
    <property type="match status" value="1"/>
</dbReference>
<dbReference type="GO" id="GO:0046872">
    <property type="term" value="F:metal ion binding"/>
    <property type="evidence" value="ECO:0007669"/>
    <property type="project" value="UniProtKB-KW"/>
</dbReference>
<dbReference type="Pfam" id="PF01398">
    <property type="entry name" value="JAB"/>
    <property type="match status" value="1"/>
</dbReference>
<evidence type="ECO:0000256" key="6">
    <source>
        <dbReference type="ARBA" id="ARBA00022801"/>
    </source>
</evidence>
<dbReference type="AlphaFoldDB" id="A0A8H3FJA5"/>
<evidence type="ECO:0000256" key="3">
    <source>
        <dbReference type="ARBA" id="ARBA00022670"/>
    </source>
</evidence>
<proteinExistence type="inferred from homology"/>
<feature type="region of interest" description="Disordered" evidence="9">
    <location>
        <begin position="283"/>
        <end position="330"/>
    </location>
</feature>
<evidence type="ECO:0000256" key="9">
    <source>
        <dbReference type="SAM" id="MobiDB-lite"/>
    </source>
</evidence>
<evidence type="ECO:0000259" key="10">
    <source>
        <dbReference type="PROSITE" id="PS50249"/>
    </source>
</evidence>
<keyword evidence="3" id="KW-0645">Protease</keyword>
<dbReference type="PANTHER" id="PTHR12947">
    <property type="entry name" value="AMSH-LIKE PROTEASE"/>
    <property type="match status" value="1"/>
</dbReference>
<dbReference type="SMART" id="SM00232">
    <property type="entry name" value="JAB_MPN"/>
    <property type="match status" value="1"/>
</dbReference>
<name>A0A8H3FJA5_9LECA</name>
<dbReference type="PROSITE" id="PS50249">
    <property type="entry name" value="MPN"/>
    <property type="match status" value="1"/>
</dbReference>